<gene>
    <name evidence="2" type="ORF">B9Q02_11130</name>
</gene>
<accession>A0A2R6A987</accession>
<dbReference type="EMBL" id="NEXD01000126">
    <property type="protein sequence ID" value="PSN82888.1"/>
    <property type="molecule type" value="Genomic_DNA"/>
</dbReference>
<keyword evidence="1" id="KW-0812">Transmembrane</keyword>
<evidence type="ECO:0000313" key="2">
    <source>
        <dbReference type="EMBL" id="PSN82888.1"/>
    </source>
</evidence>
<organism evidence="2 3">
    <name type="scientific">Candidatus Marsarchaeota G1 archaeon BE_D</name>
    <dbReference type="NCBI Taxonomy" id="1978156"/>
    <lineage>
        <taxon>Archaea</taxon>
        <taxon>Candidatus Marsarchaeota</taxon>
        <taxon>Candidatus Marsarchaeota group 1</taxon>
    </lineage>
</organism>
<feature type="transmembrane region" description="Helical" evidence="1">
    <location>
        <begin position="20"/>
        <end position="38"/>
    </location>
</feature>
<sequence>MKLITQRTMFKLLIERSGILFSITFKSRAVFFFLSVYYTGIKIAPTTDPYPGIVEICGYDIQKIVYNWQRLYRVKLVR</sequence>
<evidence type="ECO:0000256" key="1">
    <source>
        <dbReference type="SAM" id="Phobius"/>
    </source>
</evidence>
<name>A0A2R6A987_9ARCH</name>
<reference evidence="2 3" key="1">
    <citation type="submission" date="2017-04" db="EMBL/GenBank/DDBJ databases">
        <title>Novel microbial lineages endemic to geothermal iron-oxide mats fill important gaps in the evolutionary history of Archaea.</title>
        <authorList>
            <person name="Jay Z.J."/>
            <person name="Beam J.P."/>
            <person name="Dlakic M."/>
            <person name="Rusch D.B."/>
            <person name="Kozubal M.A."/>
            <person name="Inskeep W.P."/>
        </authorList>
    </citation>
    <scope>NUCLEOTIDE SEQUENCE [LARGE SCALE GENOMIC DNA]</scope>
    <source>
        <strain evidence="2">BE_D</strain>
    </source>
</reference>
<keyword evidence="1" id="KW-0472">Membrane</keyword>
<evidence type="ECO:0000313" key="3">
    <source>
        <dbReference type="Proteomes" id="UP000240569"/>
    </source>
</evidence>
<dbReference type="Proteomes" id="UP000240569">
    <property type="component" value="Unassembled WGS sequence"/>
</dbReference>
<proteinExistence type="predicted"/>
<dbReference type="AlphaFoldDB" id="A0A2R6A987"/>
<comment type="caution">
    <text evidence="2">The sequence shown here is derived from an EMBL/GenBank/DDBJ whole genome shotgun (WGS) entry which is preliminary data.</text>
</comment>
<protein>
    <submittedName>
        <fullName evidence="2">Uncharacterized protein</fullName>
    </submittedName>
</protein>
<keyword evidence="1" id="KW-1133">Transmembrane helix</keyword>